<proteinExistence type="predicted"/>
<dbReference type="Proteomes" id="UP000839052">
    <property type="component" value="Chromosome"/>
</dbReference>
<evidence type="ECO:0008006" key="3">
    <source>
        <dbReference type="Google" id="ProtNLM"/>
    </source>
</evidence>
<dbReference type="EMBL" id="OU912926">
    <property type="protein sequence ID" value="CAG9932455.1"/>
    <property type="molecule type" value="Genomic_DNA"/>
</dbReference>
<organism evidence="1 2">
    <name type="scientific">Candidatus Nitrotoga arctica</name>
    <dbReference type="NCBI Taxonomy" id="453162"/>
    <lineage>
        <taxon>Bacteria</taxon>
        <taxon>Pseudomonadati</taxon>
        <taxon>Pseudomonadota</taxon>
        <taxon>Betaproteobacteria</taxon>
        <taxon>Nitrosomonadales</taxon>
        <taxon>Gallionellaceae</taxon>
        <taxon>Candidatus Nitrotoga</taxon>
    </lineage>
</organism>
<evidence type="ECO:0000313" key="2">
    <source>
        <dbReference type="Proteomes" id="UP000839052"/>
    </source>
</evidence>
<accession>A0ABN8APV3</accession>
<evidence type="ECO:0000313" key="1">
    <source>
        <dbReference type="EMBL" id="CAG9932455.1"/>
    </source>
</evidence>
<reference evidence="1 2" key="1">
    <citation type="submission" date="2021-10" db="EMBL/GenBank/DDBJ databases">
        <authorList>
            <person name="Koch H."/>
        </authorList>
    </citation>
    <scope>NUCLEOTIDE SEQUENCE [LARGE SCALE GENOMIC DNA]</scope>
    <source>
        <strain evidence="1">6680</strain>
    </source>
</reference>
<gene>
    <name evidence="1" type="ORF">NTG6680_1202</name>
</gene>
<keyword evidence="2" id="KW-1185">Reference proteome</keyword>
<dbReference type="InterPro" id="IPR011010">
    <property type="entry name" value="DNA_brk_join_enz"/>
</dbReference>
<dbReference type="SUPFAM" id="SSF56349">
    <property type="entry name" value="DNA breaking-rejoining enzymes"/>
    <property type="match status" value="1"/>
</dbReference>
<name>A0ABN8APV3_9PROT</name>
<protein>
    <recommendedName>
        <fullName evidence="3">Phage integrase family protein</fullName>
    </recommendedName>
</protein>
<sequence length="67" mass="7594">MIGAYYRRPYHTGHMYASMRLSGGENSIWVAKQMGHVDGTMIAKLYGKWIPNAQPDDAGNKARCSFW</sequence>